<dbReference type="SUPFAM" id="SSF88723">
    <property type="entry name" value="PIN domain-like"/>
    <property type="match status" value="1"/>
</dbReference>
<dbReference type="InterPro" id="IPR029060">
    <property type="entry name" value="PIN-like_dom_sf"/>
</dbReference>
<dbReference type="OrthoDB" id="163436at2"/>
<dbReference type="AlphaFoldDB" id="A0A1I4UV90"/>
<dbReference type="RefSeq" id="WP_101288586.1">
    <property type="nucleotide sequence ID" value="NZ_FOUQ01000009.1"/>
</dbReference>
<dbReference type="CDD" id="cd18692">
    <property type="entry name" value="PIN_VapC-like"/>
    <property type="match status" value="1"/>
</dbReference>
<dbReference type="EMBL" id="PJNW01000004">
    <property type="protein sequence ID" value="PKR89785.1"/>
    <property type="molecule type" value="Genomic_DNA"/>
</dbReference>
<evidence type="ECO:0000313" key="1">
    <source>
        <dbReference type="EMBL" id="PKR89785.1"/>
    </source>
</evidence>
<organism evidence="1 2">
    <name type="scientific">Pleomorphomonas diazotrophica</name>
    <dbReference type="NCBI Taxonomy" id="1166257"/>
    <lineage>
        <taxon>Bacteria</taxon>
        <taxon>Pseudomonadati</taxon>
        <taxon>Pseudomonadota</taxon>
        <taxon>Alphaproteobacteria</taxon>
        <taxon>Hyphomicrobiales</taxon>
        <taxon>Pleomorphomonadaceae</taxon>
        <taxon>Pleomorphomonas</taxon>
    </lineage>
</organism>
<evidence type="ECO:0000313" key="2">
    <source>
        <dbReference type="Proteomes" id="UP000233491"/>
    </source>
</evidence>
<proteinExistence type="predicted"/>
<accession>A0A1I4UV90</accession>
<comment type="caution">
    <text evidence="1">The sequence shown here is derived from an EMBL/GenBank/DDBJ whole genome shotgun (WGS) entry which is preliminary data.</text>
</comment>
<reference evidence="1 2" key="1">
    <citation type="submission" date="2017-12" db="EMBL/GenBank/DDBJ databases">
        <title>Anaerobic carbon monoxide metabolism by Pleomorphomonas carboxyditropha sp. nov., a new mesophilic hydrogenogenic carboxidotroph.</title>
        <authorList>
            <person name="Esquivel-Elizondo S."/>
            <person name="Krajmalnik-Brown R."/>
        </authorList>
    </citation>
    <scope>NUCLEOTIDE SEQUENCE [LARGE SCALE GENOMIC DNA]</scope>
    <source>
        <strain evidence="1 2">R5-392</strain>
    </source>
</reference>
<keyword evidence="2" id="KW-1185">Reference proteome</keyword>
<protein>
    <submittedName>
        <fullName evidence="1">Uncharacterized protein</fullName>
    </submittedName>
</protein>
<gene>
    <name evidence="1" type="ORF">CXZ10_07755</name>
</gene>
<name>A0A1I4UV90_9HYPH</name>
<dbReference type="Proteomes" id="UP000233491">
    <property type="component" value="Unassembled WGS sequence"/>
</dbReference>
<sequence length="149" mass="16332">MSITLDTTTLVYVFDFRYSEKRETASRIFDRLASMQAPLGLQICGEFYRAATRKLKVSPWDAAQHSRNLMASFPVFASTPATTLRALAEAAAGRLSFWDANLLAAAEAIGCTHILSEDMGDGFRLGRLEVVNPFSGEGLSPRARALLDL</sequence>